<dbReference type="HOGENOM" id="CLU_2243061_0_0_1"/>
<dbReference type="EMBL" id="GL377302">
    <property type="protein sequence ID" value="EFJ03528.1"/>
    <property type="molecule type" value="Genomic_DNA"/>
</dbReference>
<accession>D8PMQ0</accession>
<dbReference type="InParanoid" id="D8PMQ0"/>
<feature type="compositionally biased region" description="Polar residues" evidence="1">
    <location>
        <begin position="23"/>
        <end position="37"/>
    </location>
</feature>
<dbReference type="Proteomes" id="UP000007431">
    <property type="component" value="Unassembled WGS sequence"/>
</dbReference>
<protein>
    <submittedName>
        <fullName evidence="2">Expressed protein</fullName>
    </submittedName>
</protein>
<keyword evidence="3" id="KW-1185">Reference proteome</keyword>
<feature type="region of interest" description="Disordered" evidence="1">
    <location>
        <begin position="20"/>
        <end position="90"/>
    </location>
</feature>
<evidence type="ECO:0000313" key="2">
    <source>
        <dbReference type="EMBL" id="EFJ03528.1"/>
    </source>
</evidence>
<name>D8PMQ0_SCHCM</name>
<evidence type="ECO:0000256" key="1">
    <source>
        <dbReference type="SAM" id="MobiDB-lite"/>
    </source>
</evidence>
<organism evidence="3">
    <name type="scientific">Schizophyllum commune (strain H4-8 / FGSC 9210)</name>
    <name type="common">Split gill fungus</name>
    <dbReference type="NCBI Taxonomy" id="578458"/>
    <lineage>
        <taxon>Eukaryota</taxon>
        <taxon>Fungi</taxon>
        <taxon>Dikarya</taxon>
        <taxon>Basidiomycota</taxon>
        <taxon>Agaricomycotina</taxon>
        <taxon>Agaricomycetes</taxon>
        <taxon>Agaricomycetidae</taxon>
        <taxon>Agaricales</taxon>
        <taxon>Schizophyllaceae</taxon>
        <taxon>Schizophyllum</taxon>
    </lineage>
</organism>
<dbReference type="AlphaFoldDB" id="D8PMQ0"/>
<feature type="non-terminal residue" evidence="2">
    <location>
        <position position="105"/>
    </location>
</feature>
<reference evidence="2 3" key="1">
    <citation type="journal article" date="2010" name="Nat. Biotechnol.">
        <title>Genome sequence of the model mushroom Schizophyllum commune.</title>
        <authorList>
            <person name="Ohm R.A."/>
            <person name="de Jong J.F."/>
            <person name="Lugones L.G."/>
            <person name="Aerts A."/>
            <person name="Kothe E."/>
            <person name="Stajich J.E."/>
            <person name="de Vries R.P."/>
            <person name="Record E."/>
            <person name="Levasseur A."/>
            <person name="Baker S.E."/>
            <person name="Bartholomew K.A."/>
            <person name="Coutinho P.M."/>
            <person name="Erdmann S."/>
            <person name="Fowler T.J."/>
            <person name="Gathman A.C."/>
            <person name="Lombard V."/>
            <person name="Henrissat B."/>
            <person name="Knabe N."/>
            <person name="Kuees U."/>
            <person name="Lilly W.W."/>
            <person name="Lindquist E."/>
            <person name="Lucas S."/>
            <person name="Magnuson J.K."/>
            <person name="Piumi F."/>
            <person name="Raudaskoski M."/>
            <person name="Salamov A."/>
            <person name="Schmutz J."/>
            <person name="Schwarze F.W.M.R."/>
            <person name="vanKuyk P.A."/>
            <person name="Horton J.S."/>
            <person name="Grigoriev I.V."/>
            <person name="Woesten H.A.B."/>
        </authorList>
    </citation>
    <scope>NUCLEOTIDE SEQUENCE [LARGE SCALE GENOMIC DNA]</scope>
    <source>
        <strain evidence="3">H4-8 / FGSC 9210</strain>
    </source>
</reference>
<proteinExistence type="predicted"/>
<gene>
    <name evidence="2" type="ORF">SCHCODRAFT_84048</name>
</gene>
<sequence>MTRQSLACPIVADRIPLAKNPASPRSISLDPSGSLSATKPDFPNTCPPPPNYLGRHSGRADLRARKQRHTTPDPDVLSTPSAMDSIHLPEVGVTSTTGALLADGT</sequence>
<evidence type="ECO:0000313" key="3">
    <source>
        <dbReference type="Proteomes" id="UP000007431"/>
    </source>
</evidence>